<reference evidence="3" key="4">
    <citation type="journal article" date="2015" name="G3 (Bethesda)">
        <title>Genome sequences of three phytopathogenic species of the Magnaporthaceae family of fungi.</title>
        <authorList>
            <person name="Okagaki L.H."/>
            <person name="Nunes C.C."/>
            <person name="Sailsbery J."/>
            <person name="Clay B."/>
            <person name="Brown D."/>
            <person name="John T."/>
            <person name="Oh Y."/>
            <person name="Young N."/>
            <person name="Fitzgerald M."/>
            <person name="Haas B.J."/>
            <person name="Zeng Q."/>
            <person name="Young S."/>
            <person name="Adiconis X."/>
            <person name="Fan L."/>
            <person name="Levin J.Z."/>
            <person name="Mitchell T.K."/>
            <person name="Okubara P.A."/>
            <person name="Farman M.L."/>
            <person name="Kohn L.M."/>
            <person name="Birren B."/>
            <person name="Ma L.-J."/>
            <person name="Dean R.A."/>
        </authorList>
    </citation>
    <scope>NUCLEOTIDE SEQUENCE</scope>
    <source>
        <strain evidence="3">ATCC 64411 / 73-15</strain>
    </source>
</reference>
<sequence length="203" mass="22162">MASNGLVPGGSLVDGGYRQFLGIVLDGSRGESTPERGPFCRKKKKKRSHRCWAEEPRTEQAGHSTYRNRTDFKKELSPTTDLICNSTTNTESFVQKATHVRRSSANAVTRANDKRVTNIIIDGVSILPYLIECVRVCLGTTATAPPIRRDLVISGCYMVSPPSQCFFLLQPPPVYLQPLFPNPGGVPGEQTAQDLPTSSISAP</sequence>
<name>A0A0C4E620_MAGP6</name>
<evidence type="ECO:0000313" key="3">
    <source>
        <dbReference type="EnsemblFungi" id="MAPG_07949T0"/>
    </source>
</evidence>
<evidence type="ECO:0000256" key="1">
    <source>
        <dbReference type="SAM" id="MobiDB-lite"/>
    </source>
</evidence>
<dbReference type="AlphaFoldDB" id="A0A0C4E620"/>
<dbReference type="EMBL" id="ADBL01001920">
    <property type="status" value="NOT_ANNOTATED_CDS"/>
    <property type="molecule type" value="Genomic_DNA"/>
</dbReference>
<protein>
    <submittedName>
        <fullName evidence="2 3">Uncharacterized protein</fullName>
    </submittedName>
</protein>
<evidence type="ECO:0000313" key="4">
    <source>
        <dbReference type="Proteomes" id="UP000011715"/>
    </source>
</evidence>
<feature type="region of interest" description="Disordered" evidence="1">
    <location>
        <begin position="180"/>
        <end position="203"/>
    </location>
</feature>
<dbReference type="EnsemblFungi" id="MAPG_07949T0">
    <property type="protein sequence ID" value="MAPG_07949T0"/>
    <property type="gene ID" value="MAPG_07949"/>
</dbReference>
<keyword evidence="4" id="KW-1185">Reference proteome</keyword>
<organism evidence="3 4">
    <name type="scientific">Magnaporthiopsis poae (strain ATCC 64411 / 73-15)</name>
    <name type="common">Kentucky bluegrass fungus</name>
    <name type="synonym">Magnaporthe poae</name>
    <dbReference type="NCBI Taxonomy" id="644358"/>
    <lineage>
        <taxon>Eukaryota</taxon>
        <taxon>Fungi</taxon>
        <taxon>Dikarya</taxon>
        <taxon>Ascomycota</taxon>
        <taxon>Pezizomycotina</taxon>
        <taxon>Sordariomycetes</taxon>
        <taxon>Sordariomycetidae</taxon>
        <taxon>Magnaporthales</taxon>
        <taxon>Magnaporthaceae</taxon>
        <taxon>Magnaporthiopsis</taxon>
    </lineage>
</organism>
<reference evidence="4" key="2">
    <citation type="submission" date="2010-05" db="EMBL/GenBank/DDBJ databases">
        <title>The genome sequence of Magnaporthe poae strain ATCC 64411.</title>
        <authorList>
            <person name="Ma L.-J."/>
            <person name="Dead R."/>
            <person name="Young S."/>
            <person name="Zeng Q."/>
            <person name="Koehrsen M."/>
            <person name="Alvarado L."/>
            <person name="Berlin A."/>
            <person name="Chapman S.B."/>
            <person name="Chen Z."/>
            <person name="Freedman E."/>
            <person name="Gellesch M."/>
            <person name="Goldberg J."/>
            <person name="Griggs A."/>
            <person name="Gujja S."/>
            <person name="Heilman E.R."/>
            <person name="Heiman D."/>
            <person name="Hepburn T."/>
            <person name="Howarth C."/>
            <person name="Jen D."/>
            <person name="Larson L."/>
            <person name="Mehta T."/>
            <person name="Neiman D."/>
            <person name="Pearson M."/>
            <person name="Roberts A."/>
            <person name="Saif S."/>
            <person name="Shea T."/>
            <person name="Shenoy N."/>
            <person name="Sisk P."/>
            <person name="Stolte C."/>
            <person name="Sykes S."/>
            <person name="Walk T."/>
            <person name="White J."/>
            <person name="Yandava C."/>
            <person name="Haas B."/>
            <person name="Nusbaum C."/>
            <person name="Birren B."/>
        </authorList>
    </citation>
    <scope>NUCLEOTIDE SEQUENCE [LARGE SCALE GENOMIC DNA]</scope>
    <source>
        <strain evidence="4">ATCC 64411 / 73-15</strain>
    </source>
</reference>
<dbReference type="Proteomes" id="UP000011715">
    <property type="component" value="Unassembled WGS sequence"/>
</dbReference>
<dbReference type="VEuPathDB" id="FungiDB:MAPG_07949"/>
<accession>A0A0C4E620</accession>
<reference evidence="3" key="5">
    <citation type="submission" date="2015-06" db="UniProtKB">
        <authorList>
            <consortium name="EnsemblFungi"/>
        </authorList>
    </citation>
    <scope>IDENTIFICATION</scope>
    <source>
        <strain evidence="3">ATCC 64411</strain>
    </source>
</reference>
<feature type="compositionally biased region" description="Polar residues" evidence="1">
    <location>
        <begin position="190"/>
        <end position="203"/>
    </location>
</feature>
<reference evidence="2" key="1">
    <citation type="submission" date="2010-05" db="EMBL/GenBank/DDBJ databases">
        <title>The Genome Sequence of Magnaporthe poae strain ATCC 64411.</title>
        <authorList>
            <consortium name="The Broad Institute Genome Sequencing Platform"/>
            <consortium name="Broad Institute Genome Sequencing Center for Infectious Disease"/>
            <person name="Ma L.-J."/>
            <person name="Dead R."/>
            <person name="Young S."/>
            <person name="Zeng Q."/>
            <person name="Koehrsen M."/>
            <person name="Alvarado L."/>
            <person name="Berlin A."/>
            <person name="Chapman S.B."/>
            <person name="Chen Z."/>
            <person name="Freedman E."/>
            <person name="Gellesch M."/>
            <person name="Goldberg J."/>
            <person name="Griggs A."/>
            <person name="Gujja S."/>
            <person name="Heilman E.R."/>
            <person name="Heiman D."/>
            <person name="Hepburn T."/>
            <person name="Howarth C."/>
            <person name="Jen D."/>
            <person name="Larson L."/>
            <person name="Mehta T."/>
            <person name="Neiman D."/>
            <person name="Pearson M."/>
            <person name="Roberts A."/>
            <person name="Saif S."/>
            <person name="Shea T."/>
            <person name="Shenoy N."/>
            <person name="Sisk P."/>
            <person name="Stolte C."/>
            <person name="Sykes S."/>
            <person name="Walk T."/>
            <person name="White J."/>
            <person name="Yandava C."/>
            <person name="Haas B."/>
            <person name="Nusbaum C."/>
            <person name="Birren B."/>
        </authorList>
    </citation>
    <scope>NUCLEOTIDE SEQUENCE</scope>
    <source>
        <strain evidence="2">ATCC 64411</strain>
    </source>
</reference>
<gene>
    <name evidence="2" type="ORF">MAPG_07949</name>
</gene>
<reference evidence="2" key="3">
    <citation type="submission" date="2011-03" db="EMBL/GenBank/DDBJ databases">
        <title>Annotation of Magnaporthe poae ATCC 64411.</title>
        <authorList>
            <person name="Ma L.-J."/>
            <person name="Dead R."/>
            <person name="Young S.K."/>
            <person name="Zeng Q."/>
            <person name="Gargeya S."/>
            <person name="Fitzgerald M."/>
            <person name="Haas B."/>
            <person name="Abouelleil A."/>
            <person name="Alvarado L."/>
            <person name="Arachchi H.M."/>
            <person name="Berlin A."/>
            <person name="Brown A."/>
            <person name="Chapman S.B."/>
            <person name="Chen Z."/>
            <person name="Dunbar C."/>
            <person name="Freedman E."/>
            <person name="Gearin G."/>
            <person name="Gellesch M."/>
            <person name="Goldberg J."/>
            <person name="Griggs A."/>
            <person name="Gujja S."/>
            <person name="Heiman D."/>
            <person name="Howarth C."/>
            <person name="Larson L."/>
            <person name="Lui A."/>
            <person name="MacDonald P.J.P."/>
            <person name="Mehta T."/>
            <person name="Montmayeur A."/>
            <person name="Murphy C."/>
            <person name="Neiman D."/>
            <person name="Pearson M."/>
            <person name="Priest M."/>
            <person name="Roberts A."/>
            <person name="Saif S."/>
            <person name="Shea T."/>
            <person name="Shenoy N."/>
            <person name="Sisk P."/>
            <person name="Stolte C."/>
            <person name="Sykes S."/>
            <person name="Yandava C."/>
            <person name="Wortman J."/>
            <person name="Nusbaum C."/>
            <person name="Birren B."/>
        </authorList>
    </citation>
    <scope>NUCLEOTIDE SEQUENCE</scope>
    <source>
        <strain evidence="2">ATCC 64411</strain>
    </source>
</reference>
<evidence type="ECO:0000313" key="2">
    <source>
        <dbReference type="EMBL" id="KLU88969.1"/>
    </source>
</evidence>
<dbReference type="EMBL" id="GL876972">
    <property type="protein sequence ID" value="KLU88969.1"/>
    <property type="molecule type" value="Genomic_DNA"/>
</dbReference>
<proteinExistence type="predicted"/>